<sequence length="131" mass="15343">MLNAFNEKITVTGRCPLLDHLFGQNVVAVDLFAVHRHQFSLYNNVIRVRYNSRNHKHAFTLDHFNILTVDGGNIVQHFDTDSNRLLRTDRFDHSHKGQARFVRLFHLAHKPQLNIVSLSNRYLLIGRECLR</sequence>
<proteinExistence type="predicted"/>
<dbReference type="EMBL" id="HBUF01210847">
    <property type="protein sequence ID" value="CAG6665525.1"/>
    <property type="molecule type" value="Transcribed_RNA"/>
</dbReference>
<name>A0A8D8WPF4_9HEMI</name>
<dbReference type="EMBL" id="HBUF01210844">
    <property type="protein sequence ID" value="CAG6665509.1"/>
    <property type="molecule type" value="Transcribed_RNA"/>
</dbReference>
<reference evidence="1" key="1">
    <citation type="submission" date="2021-05" db="EMBL/GenBank/DDBJ databases">
        <authorList>
            <person name="Alioto T."/>
            <person name="Alioto T."/>
            <person name="Gomez Garrido J."/>
        </authorList>
    </citation>
    <scope>NUCLEOTIDE SEQUENCE</scope>
</reference>
<dbReference type="AlphaFoldDB" id="A0A8D8WPF4"/>
<organism evidence="1">
    <name type="scientific">Cacopsylla melanoneura</name>
    <dbReference type="NCBI Taxonomy" id="428564"/>
    <lineage>
        <taxon>Eukaryota</taxon>
        <taxon>Metazoa</taxon>
        <taxon>Ecdysozoa</taxon>
        <taxon>Arthropoda</taxon>
        <taxon>Hexapoda</taxon>
        <taxon>Insecta</taxon>
        <taxon>Pterygota</taxon>
        <taxon>Neoptera</taxon>
        <taxon>Paraneoptera</taxon>
        <taxon>Hemiptera</taxon>
        <taxon>Sternorrhyncha</taxon>
        <taxon>Psylloidea</taxon>
        <taxon>Psyllidae</taxon>
        <taxon>Psyllinae</taxon>
        <taxon>Cacopsylla</taxon>
    </lineage>
</organism>
<evidence type="ECO:0000313" key="1">
    <source>
        <dbReference type="EMBL" id="CAG6665509.1"/>
    </source>
</evidence>
<protein>
    <submittedName>
        <fullName evidence="1">Uncharacterized protein</fullName>
    </submittedName>
</protein>
<dbReference type="EMBL" id="HBUF01210846">
    <property type="protein sequence ID" value="CAG6665520.1"/>
    <property type="molecule type" value="Transcribed_RNA"/>
</dbReference>
<accession>A0A8D8WPF4</accession>
<dbReference type="EMBL" id="HBUF01210845">
    <property type="protein sequence ID" value="CAG6665514.1"/>
    <property type="molecule type" value="Transcribed_RNA"/>
</dbReference>